<evidence type="ECO:0000256" key="6">
    <source>
        <dbReference type="ARBA" id="ARBA00022692"/>
    </source>
</evidence>
<evidence type="ECO:0000313" key="15">
    <source>
        <dbReference type="EMBL" id="KAF7347128.1"/>
    </source>
</evidence>
<protein>
    <submittedName>
        <fullName evidence="15">Cytochrome P450</fullName>
    </submittedName>
</protein>
<comment type="caution">
    <text evidence="15">The sequence shown here is derived from an EMBL/GenBank/DDBJ whole genome shotgun (WGS) entry which is preliminary data.</text>
</comment>
<keyword evidence="12 14" id="KW-0472">Membrane</keyword>
<evidence type="ECO:0000256" key="10">
    <source>
        <dbReference type="ARBA" id="ARBA00023004"/>
    </source>
</evidence>
<organism evidence="15 16">
    <name type="scientific">Mycena venus</name>
    <dbReference type="NCBI Taxonomy" id="2733690"/>
    <lineage>
        <taxon>Eukaryota</taxon>
        <taxon>Fungi</taxon>
        <taxon>Dikarya</taxon>
        <taxon>Basidiomycota</taxon>
        <taxon>Agaricomycotina</taxon>
        <taxon>Agaricomycetes</taxon>
        <taxon>Agaricomycetidae</taxon>
        <taxon>Agaricales</taxon>
        <taxon>Marasmiineae</taxon>
        <taxon>Mycenaceae</taxon>
        <taxon>Mycena</taxon>
    </lineage>
</organism>
<comment type="pathway">
    <text evidence="3">Secondary metabolite biosynthesis; terpenoid biosynthesis.</text>
</comment>
<keyword evidence="9" id="KW-0560">Oxidoreductase</keyword>
<evidence type="ECO:0000256" key="11">
    <source>
        <dbReference type="ARBA" id="ARBA00023033"/>
    </source>
</evidence>
<evidence type="ECO:0000256" key="4">
    <source>
        <dbReference type="ARBA" id="ARBA00010617"/>
    </source>
</evidence>
<evidence type="ECO:0000256" key="3">
    <source>
        <dbReference type="ARBA" id="ARBA00004721"/>
    </source>
</evidence>
<keyword evidence="16" id="KW-1185">Reference proteome</keyword>
<comment type="similarity">
    <text evidence="4">Belongs to the cytochrome P450 family.</text>
</comment>
<dbReference type="GO" id="GO:0016705">
    <property type="term" value="F:oxidoreductase activity, acting on paired donors, with incorporation or reduction of molecular oxygen"/>
    <property type="evidence" value="ECO:0007669"/>
    <property type="project" value="InterPro"/>
</dbReference>
<accession>A0A8H7CTR6</accession>
<evidence type="ECO:0000256" key="7">
    <source>
        <dbReference type="ARBA" id="ARBA00022723"/>
    </source>
</evidence>
<evidence type="ECO:0000256" key="5">
    <source>
        <dbReference type="ARBA" id="ARBA00022617"/>
    </source>
</evidence>
<dbReference type="InterPro" id="IPR036396">
    <property type="entry name" value="Cyt_P450_sf"/>
</dbReference>
<evidence type="ECO:0000256" key="1">
    <source>
        <dbReference type="ARBA" id="ARBA00001971"/>
    </source>
</evidence>
<evidence type="ECO:0000256" key="14">
    <source>
        <dbReference type="SAM" id="Phobius"/>
    </source>
</evidence>
<feature type="binding site" description="axial binding residue" evidence="13">
    <location>
        <position position="488"/>
    </location>
    <ligand>
        <name>heme</name>
        <dbReference type="ChEBI" id="CHEBI:30413"/>
    </ligand>
    <ligandPart>
        <name>Fe</name>
        <dbReference type="ChEBI" id="CHEBI:18248"/>
    </ligandPart>
</feature>
<evidence type="ECO:0000313" key="16">
    <source>
        <dbReference type="Proteomes" id="UP000620124"/>
    </source>
</evidence>
<dbReference type="InterPro" id="IPR001128">
    <property type="entry name" value="Cyt_P450"/>
</dbReference>
<keyword evidence="11" id="KW-0503">Monooxygenase</keyword>
<reference evidence="15" key="1">
    <citation type="submission" date="2020-05" db="EMBL/GenBank/DDBJ databases">
        <title>Mycena genomes resolve the evolution of fungal bioluminescence.</title>
        <authorList>
            <person name="Tsai I.J."/>
        </authorList>
    </citation>
    <scope>NUCLEOTIDE SEQUENCE</scope>
    <source>
        <strain evidence="15">CCC161011</strain>
    </source>
</reference>
<dbReference type="InterPro" id="IPR050121">
    <property type="entry name" value="Cytochrome_P450_monoxygenase"/>
</dbReference>
<keyword evidence="5 13" id="KW-0349">Heme</keyword>
<dbReference type="InterPro" id="IPR002401">
    <property type="entry name" value="Cyt_P450_E_grp-I"/>
</dbReference>
<dbReference type="Gene3D" id="1.10.630.10">
    <property type="entry name" value="Cytochrome P450"/>
    <property type="match status" value="1"/>
</dbReference>
<dbReference type="GO" id="GO:0020037">
    <property type="term" value="F:heme binding"/>
    <property type="evidence" value="ECO:0007669"/>
    <property type="project" value="InterPro"/>
</dbReference>
<dbReference type="PANTHER" id="PTHR24305:SF166">
    <property type="entry name" value="CYTOCHROME P450 12A4, MITOCHONDRIAL-RELATED"/>
    <property type="match status" value="1"/>
</dbReference>
<comment type="cofactor">
    <cofactor evidence="1 13">
        <name>heme</name>
        <dbReference type="ChEBI" id="CHEBI:30413"/>
    </cofactor>
</comment>
<dbReference type="GO" id="GO:0004497">
    <property type="term" value="F:monooxygenase activity"/>
    <property type="evidence" value="ECO:0007669"/>
    <property type="project" value="UniProtKB-KW"/>
</dbReference>
<dbReference type="GO" id="GO:0016020">
    <property type="term" value="C:membrane"/>
    <property type="evidence" value="ECO:0007669"/>
    <property type="project" value="UniProtKB-SubCell"/>
</dbReference>
<keyword evidence="6 14" id="KW-0812">Transmembrane</keyword>
<dbReference type="AlphaFoldDB" id="A0A8H7CTR6"/>
<dbReference type="PANTHER" id="PTHR24305">
    <property type="entry name" value="CYTOCHROME P450"/>
    <property type="match status" value="1"/>
</dbReference>
<comment type="subcellular location">
    <subcellularLocation>
        <location evidence="2">Membrane</location>
    </subcellularLocation>
</comment>
<dbReference type="PRINTS" id="PR00385">
    <property type="entry name" value="P450"/>
</dbReference>
<evidence type="ECO:0000256" key="9">
    <source>
        <dbReference type="ARBA" id="ARBA00023002"/>
    </source>
</evidence>
<evidence type="ECO:0000256" key="12">
    <source>
        <dbReference type="ARBA" id="ARBA00023136"/>
    </source>
</evidence>
<dbReference type="PRINTS" id="PR00463">
    <property type="entry name" value="EP450I"/>
</dbReference>
<evidence type="ECO:0000256" key="2">
    <source>
        <dbReference type="ARBA" id="ARBA00004370"/>
    </source>
</evidence>
<evidence type="ECO:0000256" key="13">
    <source>
        <dbReference type="PIRSR" id="PIRSR602401-1"/>
    </source>
</evidence>
<sequence length="548" mass="60553">MPECFYSWCGNSMNAPRGYISSFLPSFPIVAPLFAISLAMNYPLAFTSLAVAVAVCIAVCRHKASFRAIPGPPSPSWIFGNMLQLWVSSPYGKYEFAWLKEYGNIYRLKGCFGQDRLMVSDPRAVQHILNSVNTFRISPILETLLHTIQGPRGIQAVRGEEHRRMRTALNVAFTASAVRQYQEIFEKVARTISSRLEAASEDVVDVCHVLGAGTLSAIAEVVLGRSVEELDEELVQVLSIIAVQETRHTPGSVIANALGALLPQFSLLKHVVSLLPILGLLRKTRKLATRLGTQVIEEKAAALENGMDPGDDLYAYLLRQNTTLTKEDIAKQTVILLTGGQDSTANTLTLGLLELARNPELQEKIREEIQSMTNSSHDNKPLLNALIKETLRMYPLEPLVERIAQRDTVISLTESISTMAGERMDHVPVHKGEVVIVGIASYQRDKSRWGENPDKFDPLRWVDGRVVKGEAIGPYANLLSFFGGPRTCLGWRFAVLEMQTIFSELVGKFSFALAEGEPDDLCVQLAVSLQPSDAKGNKVVPLRVTRLL</sequence>
<keyword evidence="10 13" id="KW-0408">Iron</keyword>
<dbReference type="EMBL" id="JACAZI010000012">
    <property type="protein sequence ID" value="KAF7347128.1"/>
    <property type="molecule type" value="Genomic_DNA"/>
</dbReference>
<dbReference type="Proteomes" id="UP000620124">
    <property type="component" value="Unassembled WGS sequence"/>
</dbReference>
<keyword evidence="8 14" id="KW-1133">Transmembrane helix</keyword>
<dbReference type="SUPFAM" id="SSF48264">
    <property type="entry name" value="Cytochrome P450"/>
    <property type="match status" value="1"/>
</dbReference>
<gene>
    <name evidence="15" type="ORF">MVEN_01467100</name>
</gene>
<dbReference type="OrthoDB" id="2884227at2759"/>
<dbReference type="Pfam" id="PF00067">
    <property type="entry name" value="p450"/>
    <property type="match status" value="1"/>
</dbReference>
<proteinExistence type="inferred from homology"/>
<dbReference type="GO" id="GO:0005506">
    <property type="term" value="F:iron ion binding"/>
    <property type="evidence" value="ECO:0007669"/>
    <property type="project" value="InterPro"/>
</dbReference>
<keyword evidence="7 13" id="KW-0479">Metal-binding</keyword>
<feature type="transmembrane region" description="Helical" evidence="14">
    <location>
        <begin position="18"/>
        <end position="36"/>
    </location>
</feature>
<evidence type="ECO:0000256" key="8">
    <source>
        <dbReference type="ARBA" id="ARBA00022989"/>
    </source>
</evidence>
<name>A0A8H7CTR6_9AGAR</name>